<keyword evidence="2" id="KW-1003">Cell membrane</keyword>
<protein>
    <submittedName>
        <fullName evidence="9">Uncharacterized protein</fullName>
    </submittedName>
</protein>
<keyword evidence="7" id="KW-0325">Glycoprotein</keyword>
<evidence type="ECO:0000256" key="4">
    <source>
        <dbReference type="ARBA" id="ARBA00022989"/>
    </source>
</evidence>
<dbReference type="Proteomes" id="UP000708208">
    <property type="component" value="Unassembled WGS sequence"/>
</dbReference>
<dbReference type="EMBL" id="CAJVCH010000659">
    <property type="protein sequence ID" value="CAG7633431.1"/>
    <property type="molecule type" value="Genomic_DNA"/>
</dbReference>
<evidence type="ECO:0000256" key="8">
    <source>
        <dbReference type="SAM" id="Phobius"/>
    </source>
</evidence>
<proteinExistence type="predicted"/>
<dbReference type="PANTHER" id="PTHR42643:SF24">
    <property type="entry name" value="IONOTROPIC RECEPTOR 60A"/>
    <property type="match status" value="1"/>
</dbReference>
<evidence type="ECO:0000256" key="5">
    <source>
        <dbReference type="ARBA" id="ARBA00023136"/>
    </source>
</evidence>
<evidence type="ECO:0000256" key="6">
    <source>
        <dbReference type="ARBA" id="ARBA00023170"/>
    </source>
</evidence>
<dbReference type="GO" id="GO:0005886">
    <property type="term" value="C:plasma membrane"/>
    <property type="evidence" value="ECO:0007669"/>
    <property type="project" value="UniProtKB-SubCell"/>
</dbReference>
<keyword evidence="6" id="KW-0675">Receptor</keyword>
<evidence type="ECO:0000256" key="3">
    <source>
        <dbReference type="ARBA" id="ARBA00022692"/>
    </source>
</evidence>
<keyword evidence="10" id="KW-1185">Reference proteome</keyword>
<dbReference type="InterPro" id="IPR052192">
    <property type="entry name" value="Insect_Ionotropic_Sensory_Rcpt"/>
</dbReference>
<name>A0A8J2NQJ3_9HEXA</name>
<sequence length="543" mass="62046">MKVPTELRSLLRFPFNTNPQLVHHIFIGEESWIQKIFQPEDVKIIQYKTGIEVQNSNNPTALILQEIGFPAERTSFKANQYLKERLGRFDILRKRHFLVNSFSVRLAVVRDTNGNPIGGMSYIFVKTLVEYYNSTFDFSHEEAKNNRQMANESWNGLLGSLVDSKADIAVWLVNTETRHPYRDITTSAVNLSLVFFTSLPRASVKWYGILCVFSKEVWTCIALSLVSVIPLYYLKIPVEKHTYSSTEFLYLSIILPVCAIWQEARNIPVQARGLSGLFLFYAIIIGTFFNSNSISFLTLPELDHAPETPVELWKMLEYEIRYLNFPGAACGLFFSQTKSPMYLDIKNRMKFFPLSSTTQSMMETALEPKTAQLHYDLIGHVNVAENMTLHPGFVPVKMSRTPIFDLPVGFVLRKYSQLTETVTYNVGKLQKTEHFKKWFDQTLDIARGRGISWLKKGKGEERREELGYKIVELTEEAMSSTTKPFTLVHFGLMFCCLVCGLSVGLACFLIESVLPWSIKSSRKGMVGSVLFVKRAPICNDLNK</sequence>
<evidence type="ECO:0000256" key="2">
    <source>
        <dbReference type="ARBA" id="ARBA00022475"/>
    </source>
</evidence>
<evidence type="ECO:0000313" key="10">
    <source>
        <dbReference type="Proteomes" id="UP000708208"/>
    </source>
</evidence>
<evidence type="ECO:0000256" key="7">
    <source>
        <dbReference type="ARBA" id="ARBA00023180"/>
    </source>
</evidence>
<comment type="caution">
    <text evidence="9">The sequence shown here is derived from an EMBL/GenBank/DDBJ whole genome shotgun (WGS) entry which is preliminary data.</text>
</comment>
<accession>A0A8J2NQJ3</accession>
<organism evidence="9 10">
    <name type="scientific">Allacma fusca</name>
    <dbReference type="NCBI Taxonomy" id="39272"/>
    <lineage>
        <taxon>Eukaryota</taxon>
        <taxon>Metazoa</taxon>
        <taxon>Ecdysozoa</taxon>
        <taxon>Arthropoda</taxon>
        <taxon>Hexapoda</taxon>
        <taxon>Collembola</taxon>
        <taxon>Symphypleona</taxon>
        <taxon>Sminthuridae</taxon>
        <taxon>Allacma</taxon>
    </lineage>
</organism>
<dbReference type="AlphaFoldDB" id="A0A8J2NQJ3"/>
<evidence type="ECO:0000256" key="1">
    <source>
        <dbReference type="ARBA" id="ARBA00004651"/>
    </source>
</evidence>
<keyword evidence="5 8" id="KW-0472">Membrane</keyword>
<evidence type="ECO:0000313" key="9">
    <source>
        <dbReference type="EMBL" id="CAG7633431.1"/>
    </source>
</evidence>
<comment type="subcellular location">
    <subcellularLocation>
        <location evidence="1">Cell membrane</location>
        <topology evidence="1">Multi-pass membrane protein</topology>
    </subcellularLocation>
</comment>
<feature type="transmembrane region" description="Helical" evidence="8">
    <location>
        <begin position="487"/>
        <end position="514"/>
    </location>
</feature>
<keyword evidence="4 8" id="KW-1133">Transmembrane helix</keyword>
<gene>
    <name evidence="9" type="ORF">AFUS01_LOCUS180</name>
</gene>
<reference evidence="9" key="1">
    <citation type="submission" date="2021-06" db="EMBL/GenBank/DDBJ databases">
        <authorList>
            <person name="Hodson N. C."/>
            <person name="Mongue J. A."/>
            <person name="Jaron S. K."/>
        </authorList>
    </citation>
    <scope>NUCLEOTIDE SEQUENCE</scope>
</reference>
<dbReference type="OrthoDB" id="6364239at2759"/>
<keyword evidence="3 8" id="KW-0812">Transmembrane</keyword>
<dbReference type="PANTHER" id="PTHR42643">
    <property type="entry name" value="IONOTROPIC RECEPTOR 20A-RELATED"/>
    <property type="match status" value="1"/>
</dbReference>